<name>W2SDV5_CYPE1</name>
<feature type="transmembrane region" description="Helical" evidence="2">
    <location>
        <begin position="140"/>
        <end position="164"/>
    </location>
</feature>
<dbReference type="VEuPathDB" id="FungiDB:HMPREF1541_01051"/>
<evidence type="ECO:0000313" key="4">
    <source>
        <dbReference type="Proteomes" id="UP000030752"/>
    </source>
</evidence>
<feature type="compositionally biased region" description="Basic and acidic residues" evidence="1">
    <location>
        <begin position="1"/>
        <end position="12"/>
    </location>
</feature>
<evidence type="ECO:0000313" key="3">
    <source>
        <dbReference type="EMBL" id="ETN46862.1"/>
    </source>
</evidence>
<dbReference type="RefSeq" id="XP_008711574.1">
    <property type="nucleotide sequence ID" value="XM_008713352.1"/>
</dbReference>
<dbReference type="InParanoid" id="W2SDV5"/>
<dbReference type="EMBL" id="KB822711">
    <property type="protein sequence ID" value="ETN46862.1"/>
    <property type="molecule type" value="Genomic_DNA"/>
</dbReference>
<organism evidence="3 4">
    <name type="scientific">Cyphellophora europaea (strain CBS 101466)</name>
    <name type="common">Phialophora europaea</name>
    <dbReference type="NCBI Taxonomy" id="1220924"/>
    <lineage>
        <taxon>Eukaryota</taxon>
        <taxon>Fungi</taxon>
        <taxon>Dikarya</taxon>
        <taxon>Ascomycota</taxon>
        <taxon>Pezizomycotina</taxon>
        <taxon>Eurotiomycetes</taxon>
        <taxon>Chaetothyriomycetidae</taxon>
        <taxon>Chaetothyriales</taxon>
        <taxon>Cyphellophoraceae</taxon>
        <taxon>Cyphellophora</taxon>
    </lineage>
</organism>
<dbReference type="HOGENOM" id="CLU_082161_0_0_1"/>
<feature type="region of interest" description="Disordered" evidence="1">
    <location>
        <begin position="1"/>
        <end position="94"/>
    </location>
</feature>
<feature type="transmembrane region" description="Helical" evidence="2">
    <location>
        <begin position="227"/>
        <end position="250"/>
    </location>
</feature>
<feature type="compositionally biased region" description="Low complexity" evidence="1">
    <location>
        <begin position="73"/>
        <end position="89"/>
    </location>
</feature>
<feature type="transmembrane region" description="Helical" evidence="2">
    <location>
        <begin position="307"/>
        <end position="331"/>
    </location>
</feature>
<keyword evidence="2" id="KW-0812">Transmembrane</keyword>
<dbReference type="GeneID" id="19968390"/>
<dbReference type="AlphaFoldDB" id="W2SDV5"/>
<protein>
    <submittedName>
        <fullName evidence="3">Uncharacterized protein</fullName>
    </submittedName>
</protein>
<evidence type="ECO:0000256" key="1">
    <source>
        <dbReference type="SAM" id="MobiDB-lite"/>
    </source>
</evidence>
<gene>
    <name evidence="3" type="ORF">HMPREF1541_01051</name>
</gene>
<evidence type="ECO:0000256" key="2">
    <source>
        <dbReference type="SAM" id="Phobius"/>
    </source>
</evidence>
<keyword evidence="2" id="KW-0472">Membrane</keyword>
<dbReference type="Proteomes" id="UP000030752">
    <property type="component" value="Unassembled WGS sequence"/>
</dbReference>
<proteinExistence type="predicted"/>
<keyword evidence="2" id="KW-1133">Transmembrane helix</keyword>
<dbReference type="eggNOG" id="ENOG502SP43">
    <property type="taxonomic scope" value="Eukaryota"/>
</dbReference>
<reference evidence="3 4" key="1">
    <citation type="submission" date="2013-03" db="EMBL/GenBank/DDBJ databases">
        <title>The Genome Sequence of Phialophora europaea CBS 101466.</title>
        <authorList>
            <consortium name="The Broad Institute Genomics Platform"/>
            <person name="Cuomo C."/>
            <person name="de Hoog S."/>
            <person name="Gorbushina A."/>
            <person name="Walker B."/>
            <person name="Young S.K."/>
            <person name="Zeng Q."/>
            <person name="Gargeya S."/>
            <person name="Fitzgerald M."/>
            <person name="Haas B."/>
            <person name="Abouelleil A."/>
            <person name="Allen A.W."/>
            <person name="Alvarado L."/>
            <person name="Arachchi H.M."/>
            <person name="Berlin A.M."/>
            <person name="Chapman S.B."/>
            <person name="Gainer-Dewar J."/>
            <person name="Goldberg J."/>
            <person name="Griggs A."/>
            <person name="Gujja S."/>
            <person name="Hansen M."/>
            <person name="Howarth C."/>
            <person name="Imamovic A."/>
            <person name="Ireland A."/>
            <person name="Larimer J."/>
            <person name="McCowan C."/>
            <person name="Murphy C."/>
            <person name="Pearson M."/>
            <person name="Poon T.W."/>
            <person name="Priest M."/>
            <person name="Roberts A."/>
            <person name="Saif S."/>
            <person name="Shea T."/>
            <person name="Sisk P."/>
            <person name="Sykes S."/>
            <person name="Wortman J."/>
            <person name="Nusbaum C."/>
            <person name="Birren B."/>
        </authorList>
    </citation>
    <scope>NUCLEOTIDE SEQUENCE [LARGE SCALE GENOMIC DNA]</scope>
    <source>
        <strain evidence="3 4">CBS 101466</strain>
    </source>
</reference>
<feature type="transmembrane region" description="Helical" evidence="2">
    <location>
        <begin position="192"/>
        <end position="215"/>
    </location>
</feature>
<keyword evidence="4" id="KW-1185">Reference proteome</keyword>
<sequence length="350" mass="37756">MPLSDFAKDKIRSLHLSKHPKTTSYNTTSYGLGGSHPLDDIPAAPITPRTADPLVSSFPRSPSPSPEREREGTAQTKASSTAASSVKSNSSRKEPLYDETALHMSASPPLTSFLNDRHSASSAREEAWLKDAHRLRLARFALSILTLAISASALGVSGATLRAYHATTLSGNGSGTWQLRLWPVDIDLRPTIATLSCAGIIALANLMYIAVSIIPSPRSRTTLTTHLFTIATALTLILSLFATIFVQALVHQVNPDDRRDSIQSFTCRLYRSAETFNSDMADLNLPSLGTGIGWPSGFKRTCRESEAAGGLMAAVLVLSVVSLAVVSLGLWKRKGVQKARAERWEGKWSS</sequence>
<dbReference type="OrthoDB" id="3890746at2759"/>
<accession>W2SDV5</accession>